<proteinExistence type="predicted"/>
<feature type="compositionally biased region" description="Low complexity" evidence="1">
    <location>
        <begin position="157"/>
        <end position="170"/>
    </location>
</feature>
<evidence type="ECO:0000313" key="3">
    <source>
        <dbReference type="EMBL" id="ACG79644.1"/>
    </source>
</evidence>
<dbReference type="InterPro" id="IPR039315">
    <property type="entry name" value="CheW"/>
</dbReference>
<evidence type="ECO:0000256" key="1">
    <source>
        <dbReference type="SAM" id="MobiDB-lite"/>
    </source>
</evidence>
<dbReference type="Pfam" id="PF01584">
    <property type="entry name" value="CheW"/>
    <property type="match status" value="1"/>
</dbReference>
<dbReference type="SUPFAM" id="SSF50341">
    <property type="entry name" value="CheW-like"/>
    <property type="match status" value="1"/>
</dbReference>
<dbReference type="KEGG" id="pzu:PHZ_c3235"/>
<sequence length="182" mass="19263">MSFGNDAAAPADGAAEGLVSIRIGRQAFGVPVLQVQDVIAQTAINRVPLGPPEVAGSLNLRGRIVTAIDMRRRLGMEPRGADDGFMSVIVERNGELYALLVDDVGDVLWLPQSSHEPPPITLSSEWRGLCSGLYRLEGELLLVLKVEEVLALSRHAPPAAATASGQATPAREPEPEPVETAA</sequence>
<dbReference type="Gene3D" id="2.30.30.40">
    <property type="entry name" value="SH3 Domains"/>
    <property type="match status" value="1"/>
</dbReference>
<dbReference type="eggNOG" id="COG0835">
    <property type="taxonomic scope" value="Bacteria"/>
</dbReference>
<dbReference type="InterPro" id="IPR002545">
    <property type="entry name" value="CheW-lke_dom"/>
</dbReference>
<dbReference type="InterPro" id="IPR036061">
    <property type="entry name" value="CheW-like_dom_sf"/>
</dbReference>
<dbReference type="GO" id="GO:0005829">
    <property type="term" value="C:cytosol"/>
    <property type="evidence" value="ECO:0007669"/>
    <property type="project" value="TreeGrafter"/>
</dbReference>
<evidence type="ECO:0000259" key="2">
    <source>
        <dbReference type="PROSITE" id="PS50851"/>
    </source>
</evidence>
<dbReference type="SMART" id="SM00260">
    <property type="entry name" value="CheW"/>
    <property type="match status" value="1"/>
</dbReference>
<dbReference type="HOGENOM" id="CLU_048995_3_3_5"/>
<dbReference type="GO" id="GO:0007165">
    <property type="term" value="P:signal transduction"/>
    <property type="evidence" value="ECO:0007669"/>
    <property type="project" value="InterPro"/>
</dbReference>
<dbReference type="Proteomes" id="UP000001868">
    <property type="component" value="Chromosome"/>
</dbReference>
<dbReference type="OrthoDB" id="9794382at2"/>
<dbReference type="Gene3D" id="2.40.50.180">
    <property type="entry name" value="CheA-289, Domain 4"/>
    <property type="match status" value="1"/>
</dbReference>
<protein>
    <submittedName>
        <fullName evidence="3">Chemotaxis protein CheW</fullName>
    </submittedName>
</protein>
<organism evidence="3 4">
    <name type="scientific">Phenylobacterium zucineum (strain HLK1)</name>
    <dbReference type="NCBI Taxonomy" id="450851"/>
    <lineage>
        <taxon>Bacteria</taxon>
        <taxon>Pseudomonadati</taxon>
        <taxon>Pseudomonadota</taxon>
        <taxon>Alphaproteobacteria</taxon>
        <taxon>Caulobacterales</taxon>
        <taxon>Caulobacteraceae</taxon>
        <taxon>Phenylobacterium</taxon>
    </lineage>
</organism>
<dbReference type="PANTHER" id="PTHR22617">
    <property type="entry name" value="CHEMOTAXIS SENSOR HISTIDINE KINASE-RELATED"/>
    <property type="match status" value="1"/>
</dbReference>
<feature type="domain" description="CheW-like" evidence="2">
    <location>
        <begin position="15"/>
        <end position="155"/>
    </location>
</feature>
<evidence type="ECO:0000313" key="4">
    <source>
        <dbReference type="Proteomes" id="UP000001868"/>
    </source>
</evidence>
<dbReference type="PANTHER" id="PTHR22617:SF23">
    <property type="entry name" value="CHEMOTAXIS PROTEIN CHEW"/>
    <property type="match status" value="1"/>
</dbReference>
<reference evidence="3 4" key="1">
    <citation type="journal article" date="2008" name="BMC Genomics">
        <title>Complete genome of Phenylobacterium zucineum - a novel facultative intracellular bacterium isolated from human erythroleukemia cell line K562.</title>
        <authorList>
            <person name="Luo Y."/>
            <person name="Xu X."/>
            <person name="Ding Z."/>
            <person name="Liu Z."/>
            <person name="Zhang B."/>
            <person name="Yan Z."/>
            <person name="Sun J."/>
            <person name="Hu S."/>
            <person name="Hu X."/>
        </authorList>
    </citation>
    <scope>NUCLEOTIDE SEQUENCE [LARGE SCALE GENOMIC DNA]</scope>
    <source>
        <strain evidence="3 4">HLK1</strain>
    </source>
</reference>
<dbReference type="PROSITE" id="PS50851">
    <property type="entry name" value="CHEW"/>
    <property type="match status" value="1"/>
</dbReference>
<feature type="region of interest" description="Disordered" evidence="1">
    <location>
        <begin position="157"/>
        <end position="182"/>
    </location>
</feature>
<gene>
    <name evidence="3" type="primary">cheW</name>
    <name evidence="3" type="ordered locus">PHZ_c3235</name>
</gene>
<dbReference type="STRING" id="450851.PHZ_c3235"/>
<accession>B4RAP6</accession>
<keyword evidence="4" id="KW-1185">Reference proteome</keyword>
<name>B4RAP6_PHEZH</name>
<dbReference type="AlphaFoldDB" id="B4RAP6"/>
<dbReference type="RefSeq" id="WP_012523782.1">
    <property type="nucleotide sequence ID" value="NC_011144.1"/>
</dbReference>
<dbReference type="EMBL" id="CP000747">
    <property type="protein sequence ID" value="ACG79644.1"/>
    <property type="molecule type" value="Genomic_DNA"/>
</dbReference>
<dbReference type="GO" id="GO:0006935">
    <property type="term" value="P:chemotaxis"/>
    <property type="evidence" value="ECO:0007669"/>
    <property type="project" value="InterPro"/>
</dbReference>